<dbReference type="Pfam" id="PF00580">
    <property type="entry name" value="UvrD-helicase"/>
    <property type="match status" value="1"/>
</dbReference>
<evidence type="ECO:0000313" key="9">
    <source>
        <dbReference type="Proteomes" id="UP000295781"/>
    </source>
</evidence>
<sequence>MTVNRSTSSTHTEEQSREPASATQPAQSATQPVQRDGAPGPQLSERGAAIVRDEEGLLARVTAHLASATAKPSRPPPVENYEEQLLSLRDQIAAARLEDVPALVQQMERLQGIAARRNENVVEPVDPKSPYFGHLRLREKGRPDRDVLIGRTTLIDASAGVRIVDWRHAPVSQIYYRYEEGAEYEETFGEREVEGTVLVRRTVTIDNGELYRISAPQGTFVRMPSGFREIATRATELAGGQGSAVRPEDMRDIALAGAAAARGGLGTGATFHAREDRHLPEIAALLDPRQFELISKPDSGIVVIQGGAGSGKTTIGVHRLAFLAYNGGRRFTADKMLVIVGSPALRAYISEALPALGLAGIAVETFSEWARAARKRAFPWLEAPVEENTPSVVTRYKTHPAMLHLLEQRASELKDDARARRDSRGTIAFWADVLTDLDRVMAAFEAAGDPEFGPEQVKRAWRWCADRCPAVVELDPGDRAERKAALADEPADEDDERGADAREVTSDDRAVLDPEDDALLLRAYQLLRGELRKGKNVLTYEHLFVDEAQDLAPIDLAVLLGVVAEPRSVTLAGDTAQRLFMDSGFRDWRATLDDLGLSRVDVEPLRIAYRSTREVLAFARGVLGPLADPTPPLAPRSGAPVEHHHFPSAGAAVAFLADAIRPLFAREPRATLAILARHPEQADVYYDALRMAEIPNLRRVRAYEFAFRPGVEVTEIRQVKGLEYDYVVLVDVNASTYPADDEARHLLHIGATRAAHQLWVISTSAPSPLLPDWLG</sequence>
<evidence type="ECO:0000256" key="4">
    <source>
        <dbReference type="ARBA" id="ARBA00022840"/>
    </source>
</evidence>
<dbReference type="GO" id="GO:0005829">
    <property type="term" value="C:cytosol"/>
    <property type="evidence" value="ECO:0007669"/>
    <property type="project" value="TreeGrafter"/>
</dbReference>
<gene>
    <name evidence="8" type="ORF">SOCEGT47_006470</name>
</gene>
<organism evidence="8 9">
    <name type="scientific">Sorangium cellulosum</name>
    <name type="common">Polyangium cellulosum</name>
    <dbReference type="NCBI Taxonomy" id="56"/>
    <lineage>
        <taxon>Bacteria</taxon>
        <taxon>Pseudomonadati</taxon>
        <taxon>Myxococcota</taxon>
        <taxon>Polyangia</taxon>
        <taxon>Polyangiales</taxon>
        <taxon>Polyangiaceae</taxon>
        <taxon>Sorangium</taxon>
    </lineage>
</organism>
<dbReference type="Gene3D" id="3.40.50.300">
    <property type="entry name" value="P-loop containing nucleotide triphosphate hydrolases"/>
    <property type="match status" value="2"/>
</dbReference>
<dbReference type="Pfam" id="PF13538">
    <property type="entry name" value="UvrD_C_2"/>
    <property type="match status" value="1"/>
</dbReference>
<dbReference type="InterPro" id="IPR000212">
    <property type="entry name" value="DNA_helicase_UvrD/REP"/>
</dbReference>
<dbReference type="InterPro" id="IPR027417">
    <property type="entry name" value="P-loop_NTPase"/>
</dbReference>
<evidence type="ECO:0000256" key="2">
    <source>
        <dbReference type="ARBA" id="ARBA00022801"/>
    </source>
</evidence>
<dbReference type="RefSeq" id="WP_129345180.1">
    <property type="nucleotide sequence ID" value="NZ_CP012670.1"/>
</dbReference>
<proteinExistence type="predicted"/>
<keyword evidence="1 5" id="KW-0547">Nucleotide-binding</keyword>
<feature type="region of interest" description="Disordered" evidence="6">
    <location>
        <begin position="479"/>
        <end position="507"/>
    </location>
</feature>
<dbReference type="SUPFAM" id="SSF52540">
    <property type="entry name" value="P-loop containing nucleoside triphosphate hydrolases"/>
    <property type="match status" value="1"/>
</dbReference>
<dbReference type="Proteomes" id="UP000295781">
    <property type="component" value="Chromosome"/>
</dbReference>
<dbReference type="GO" id="GO:0016787">
    <property type="term" value="F:hydrolase activity"/>
    <property type="evidence" value="ECO:0007669"/>
    <property type="project" value="UniProtKB-UniRule"/>
</dbReference>
<evidence type="ECO:0000313" key="8">
    <source>
        <dbReference type="EMBL" id="AUX20183.1"/>
    </source>
</evidence>
<feature type="compositionally biased region" description="Polar residues" evidence="6">
    <location>
        <begin position="1"/>
        <end position="10"/>
    </location>
</feature>
<feature type="compositionally biased region" description="Low complexity" evidence="6">
    <location>
        <begin position="19"/>
        <end position="32"/>
    </location>
</feature>
<dbReference type="GO" id="GO:0000725">
    <property type="term" value="P:recombinational repair"/>
    <property type="evidence" value="ECO:0007669"/>
    <property type="project" value="TreeGrafter"/>
</dbReference>
<evidence type="ECO:0000256" key="6">
    <source>
        <dbReference type="SAM" id="MobiDB-lite"/>
    </source>
</evidence>
<dbReference type="CDD" id="cd02019">
    <property type="entry name" value="NK"/>
    <property type="match status" value="1"/>
</dbReference>
<dbReference type="PANTHER" id="PTHR11070:SF45">
    <property type="entry name" value="DNA 3'-5' HELICASE"/>
    <property type="match status" value="1"/>
</dbReference>
<dbReference type="InterPro" id="IPR014016">
    <property type="entry name" value="UvrD-like_ATP-bd"/>
</dbReference>
<dbReference type="GO" id="GO:0003677">
    <property type="term" value="F:DNA binding"/>
    <property type="evidence" value="ECO:0007669"/>
    <property type="project" value="InterPro"/>
</dbReference>
<keyword evidence="4 5" id="KW-0067">ATP-binding</keyword>
<name>A0A4P2PUV4_SORCE</name>
<dbReference type="GO" id="GO:0043138">
    <property type="term" value="F:3'-5' DNA helicase activity"/>
    <property type="evidence" value="ECO:0007669"/>
    <property type="project" value="TreeGrafter"/>
</dbReference>
<keyword evidence="3 5" id="KW-0347">Helicase</keyword>
<feature type="binding site" evidence="5">
    <location>
        <begin position="306"/>
        <end position="313"/>
    </location>
    <ligand>
        <name>ATP</name>
        <dbReference type="ChEBI" id="CHEBI:30616"/>
    </ligand>
</feature>
<feature type="domain" description="UvrD-like helicase ATP-binding" evidence="7">
    <location>
        <begin position="285"/>
        <end position="612"/>
    </location>
</feature>
<evidence type="ECO:0000256" key="3">
    <source>
        <dbReference type="ARBA" id="ARBA00022806"/>
    </source>
</evidence>
<keyword evidence="2 5" id="KW-0378">Hydrolase</keyword>
<protein>
    <submittedName>
        <fullName evidence="8">DNA helicase</fullName>
    </submittedName>
</protein>
<feature type="compositionally biased region" description="Basic and acidic residues" evidence="6">
    <location>
        <begin position="498"/>
        <end position="507"/>
    </location>
</feature>
<dbReference type="InterPro" id="IPR027785">
    <property type="entry name" value="UvrD-like_helicase_C"/>
</dbReference>
<reference evidence="8 9" key="1">
    <citation type="submission" date="2015-09" db="EMBL/GenBank/DDBJ databases">
        <title>Sorangium comparison.</title>
        <authorList>
            <person name="Zaburannyi N."/>
            <person name="Bunk B."/>
            <person name="Overmann J."/>
            <person name="Mueller R."/>
        </authorList>
    </citation>
    <scope>NUCLEOTIDE SEQUENCE [LARGE SCALE GENOMIC DNA]</scope>
    <source>
        <strain evidence="8 9">So ceGT47</strain>
    </source>
</reference>
<accession>A0A4P2PUV4</accession>
<dbReference type="EMBL" id="CP012670">
    <property type="protein sequence ID" value="AUX20183.1"/>
    <property type="molecule type" value="Genomic_DNA"/>
</dbReference>
<dbReference type="OrthoDB" id="7211215at2"/>
<dbReference type="AlphaFoldDB" id="A0A4P2PUV4"/>
<evidence type="ECO:0000259" key="7">
    <source>
        <dbReference type="PROSITE" id="PS51198"/>
    </source>
</evidence>
<feature type="region of interest" description="Disordered" evidence="6">
    <location>
        <begin position="1"/>
        <end position="50"/>
    </location>
</feature>
<dbReference type="GO" id="GO:0005524">
    <property type="term" value="F:ATP binding"/>
    <property type="evidence" value="ECO:0007669"/>
    <property type="project" value="UniProtKB-UniRule"/>
</dbReference>
<evidence type="ECO:0000256" key="5">
    <source>
        <dbReference type="PROSITE-ProRule" id="PRU00560"/>
    </source>
</evidence>
<dbReference type="PANTHER" id="PTHR11070">
    <property type="entry name" value="UVRD / RECB / PCRA DNA HELICASE FAMILY MEMBER"/>
    <property type="match status" value="1"/>
</dbReference>
<evidence type="ECO:0000256" key="1">
    <source>
        <dbReference type="ARBA" id="ARBA00022741"/>
    </source>
</evidence>
<dbReference type="PROSITE" id="PS51198">
    <property type="entry name" value="UVRD_HELICASE_ATP_BIND"/>
    <property type="match status" value="1"/>
</dbReference>